<dbReference type="Proteomes" id="UP000007319">
    <property type="component" value="Plasmid AZOBR_p1"/>
</dbReference>
<evidence type="ECO:0000256" key="1">
    <source>
        <dbReference type="SAM" id="MobiDB-lite"/>
    </source>
</evidence>
<dbReference type="AlphaFoldDB" id="A0A9P1NP65"/>
<accession>A0A9P1NP65</accession>
<keyword evidence="2" id="KW-0614">Plasmid</keyword>
<feature type="region of interest" description="Disordered" evidence="1">
    <location>
        <begin position="1"/>
        <end position="29"/>
    </location>
</feature>
<sequence>MWVLTVPNESGKTKKQHSQSQGRRSCECA</sequence>
<name>A0A9P1NP65_9PROT</name>
<evidence type="ECO:0000313" key="2">
    <source>
        <dbReference type="EMBL" id="CCD00044.1"/>
    </source>
</evidence>
<evidence type="ECO:0000313" key="3">
    <source>
        <dbReference type="Proteomes" id="UP000007319"/>
    </source>
</evidence>
<dbReference type="KEGG" id="abs:AZOBR_p140010"/>
<keyword evidence="3" id="KW-1185">Reference proteome</keyword>
<organism evidence="2 3">
    <name type="scientific">Azospirillum baldaniorum</name>
    <dbReference type="NCBI Taxonomy" id="1064539"/>
    <lineage>
        <taxon>Bacteria</taxon>
        <taxon>Pseudomonadati</taxon>
        <taxon>Pseudomonadota</taxon>
        <taxon>Alphaproteobacteria</taxon>
        <taxon>Rhodospirillales</taxon>
        <taxon>Azospirillaceae</taxon>
        <taxon>Azospirillum</taxon>
    </lineage>
</organism>
<dbReference type="EMBL" id="HE577328">
    <property type="protein sequence ID" value="CCD00044.1"/>
    <property type="molecule type" value="Genomic_DNA"/>
</dbReference>
<proteinExistence type="predicted"/>
<gene>
    <name evidence="2" type="ORF">AZOBR_p140010</name>
</gene>
<geneLocation type="plasmid" evidence="2 3">
    <name>AZOBR_p1</name>
</geneLocation>
<reference evidence="2 3" key="1">
    <citation type="journal article" date="2011" name="PLoS Genet.">
        <title>Azospirillum genomes reveal transition of bacteria from aquatic to terrestrial environments.</title>
        <authorList>
            <person name="Wisniewski-Dye F."/>
            <person name="Borziak K."/>
            <person name="Khalsa-Moyers G."/>
            <person name="Alexandre G."/>
            <person name="Sukharnikov L.O."/>
            <person name="Wuichet K."/>
            <person name="Hurst G.B."/>
            <person name="McDonald W.H."/>
            <person name="Robertson J.S."/>
            <person name="Barbe V."/>
            <person name="Calteau A."/>
            <person name="Rouy Z."/>
            <person name="Mangenot S."/>
            <person name="Prigent-Combaret C."/>
            <person name="Normand P."/>
            <person name="Boyer M."/>
            <person name="Siguier P."/>
            <person name="Dessaux Y."/>
            <person name="Elmerich C."/>
            <person name="Condemine G."/>
            <person name="Krishnen G."/>
            <person name="Kennedy I."/>
            <person name="Paterson A.H."/>
            <person name="Gonzalez V."/>
            <person name="Mavingui P."/>
            <person name="Zhulin I.B."/>
        </authorList>
    </citation>
    <scope>NUCLEOTIDE SEQUENCE [LARGE SCALE GENOMIC DNA]</scope>
    <source>
        <strain evidence="2 3">Sp245</strain>
    </source>
</reference>
<protein>
    <submittedName>
        <fullName evidence="2">Uncharacterized protein</fullName>
    </submittedName>
</protein>